<accession>A0ABY5LAH9</accession>
<keyword evidence="3" id="KW-1185">Reference proteome</keyword>
<evidence type="ECO:0000313" key="2">
    <source>
        <dbReference type="EMBL" id="UUL83048.1"/>
    </source>
</evidence>
<gene>
    <name evidence="2" type="ORF">NMP03_02095</name>
</gene>
<sequence>MNSDIYGLIDAAIVAIPVLGFAIWQWVSVSREIDRDKAAKRTRDESE</sequence>
<dbReference type="EMBL" id="CP101740">
    <property type="protein sequence ID" value="UUL83048.1"/>
    <property type="molecule type" value="Genomic_DNA"/>
</dbReference>
<feature type="transmembrane region" description="Helical" evidence="1">
    <location>
        <begin position="6"/>
        <end position="27"/>
    </location>
</feature>
<evidence type="ECO:0000256" key="1">
    <source>
        <dbReference type="SAM" id="Phobius"/>
    </source>
</evidence>
<keyword evidence="1" id="KW-0812">Transmembrane</keyword>
<proteinExistence type="predicted"/>
<dbReference type="Proteomes" id="UP001058533">
    <property type="component" value="Chromosome"/>
</dbReference>
<protein>
    <submittedName>
        <fullName evidence="2">Uncharacterized protein</fullName>
    </submittedName>
</protein>
<organism evidence="2 3">
    <name type="scientific">Sphingomonas qomolangmaensis</name>
    <dbReference type="NCBI Taxonomy" id="2918765"/>
    <lineage>
        <taxon>Bacteria</taxon>
        <taxon>Pseudomonadati</taxon>
        <taxon>Pseudomonadota</taxon>
        <taxon>Alphaproteobacteria</taxon>
        <taxon>Sphingomonadales</taxon>
        <taxon>Sphingomonadaceae</taxon>
        <taxon>Sphingomonas</taxon>
    </lineage>
</organism>
<evidence type="ECO:0000313" key="3">
    <source>
        <dbReference type="Proteomes" id="UP001058533"/>
    </source>
</evidence>
<keyword evidence="1" id="KW-0472">Membrane</keyword>
<dbReference type="RefSeq" id="WP_256506892.1">
    <property type="nucleotide sequence ID" value="NZ_CP101740.1"/>
</dbReference>
<keyword evidence="1" id="KW-1133">Transmembrane helix</keyword>
<reference evidence="2" key="1">
    <citation type="submission" date="2022-07" db="EMBL/GenBank/DDBJ databases">
        <title>Sphingomonas sp. nov., a novel bacterium isolated from the north slope of the Mount Everest.</title>
        <authorList>
            <person name="Cui X."/>
            <person name="Liu Y."/>
        </authorList>
    </citation>
    <scope>NUCLEOTIDE SEQUENCE</scope>
    <source>
        <strain evidence="2">S5-59</strain>
    </source>
</reference>
<name>A0ABY5LAH9_9SPHN</name>